<proteinExistence type="inferred from homology"/>
<keyword evidence="1 6" id="KW-0963">Cytoplasm</keyword>
<evidence type="ECO:0000256" key="2">
    <source>
        <dbReference type="ARBA" id="ARBA00022552"/>
    </source>
</evidence>
<evidence type="ECO:0000256" key="1">
    <source>
        <dbReference type="ARBA" id="ARBA00022490"/>
    </source>
</evidence>
<comment type="subcellular location">
    <subcellularLocation>
        <location evidence="6">Cytoplasm</location>
    </subcellularLocation>
</comment>
<dbReference type="PIRSF" id="PIRSF005917">
    <property type="entry name" value="MTase_YraL"/>
    <property type="match status" value="1"/>
</dbReference>
<protein>
    <recommendedName>
        <fullName evidence="6">Ribosomal RNA small subunit methyltransferase I</fullName>
        <ecNumber evidence="6">2.1.1.198</ecNumber>
    </recommendedName>
    <alternativeName>
        <fullName evidence="6">16S rRNA 2'-O-ribose C1402 methyltransferase</fullName>
    </alternativeName>
    <alternativeName>
        <fullName evidence="6">rRNA (cytidine-2'-O-)-methyltransferase RsmI</fullName>
    </alternativeName>
</protein>
<accession>A0A2M6W2H8</accession>
<dbReference type="HAMAP" id="MF_01877">
    <property type="entry name" value="16SrRNA_methyltr_I"/>
    <property type="match status" value="1"/>
</dbReference>
<dbReference type="FunFam" id="3.30.950.10:FF:000002">
    <property type="entry name" value="Ribosomal RNA small subunit methyltransferase I"/>
    <property type="match status" value="1"/>
</dbReference>
<evidence type="ECO:0000256" key="5">
    <source>
        <dbReference type="ARBA" id="ARBA00022691"/>
    </source>
</evidence>
<dbReference type="Gene3D" id="3.30.950.10">
    <property type="entry name" value="Methyltransferase, Cobalt-precorrin-4 Transmethylase, Domain 2"/>
    <property type="match status" value="1"/>
</dbReference>
<comment type="catalytic activity">
    <reaction evidence="6">
        <text>cytidine(1402) in 16S rRNA + S-adenosyl-L-methionine = 2'-O-methylcytidine(1402) in 16S rRNA + S-adenosyl-L-homocysteine + H(+)</text>
        <dbReference type="Rhea" id="RHEA:42924"/>
        <dbReference type="Rhea" id="RHEA-COMP:10285"/>
        <dbReference type="Rhea" id="RHEA-COMP:10286"/>
        <dbReference type="ChEBI" id="CHEBI:15378"/>
        <dbReference type="ChEBI" id="CHEBI:57856"/>
        <dbReference type="ChEBI" id="CHEBI:59789"/>
        <dbReference type="ChEBI" id="CHEBI:74495"/>
        <dbReference type="ChEBI" id="CHEBI:82748"/>
        <dbReference type="EC" id="2.1.1.198"/>
    </reaction>
</comment>
<dbReference type="InterPro" id="IPR008189">
    <property type="entry name" value="rRNA_ssu_MeTfrase_I"/>
</dbReference>
<gene>
    <name evidence="6 8" type="primary">rsmI</name>
    <name evidence="8" type="ORF">COU33_00040</name>
</gene>
<dbReference type="NCBIfam" id="TIGR00096">
    <property type="entry name" value="16S rRNA (cytidine(1402)-2'-O)-methyltransferase"/>
    <property type="match status" value="1"/>
</dbReference>
<dbReference type="FunFam" id="3.40.1010.10:FF:000007">
    <property type="entry name" value="Ribosomal RNA small subunit methyltransferase I"/>
    <property type="match status" value="1"/>
</dbReference>
<evidence type="ECO:0000256" key="4">
    <source>
        <dbReference type="ARBA" id="ARBA00022679"/>
    </source>
</evidence>
<evidence type="ECO:0000313" key="8">
    <source>
        <dbReference type="EMBL" id="PIT87003.1"/>
    </source>
</evidence>
<dbReference type="Pfam" id="PF00590">
    <property type="entry name" value="TP_methylase"/>
    <property type="match status" value="1"/>
</dbReference>
<dbReference type="PANTHER" id="PTHR46111">
    <property type="entry name" value="RIBOSOMAL RNA SMALL SUBUNIT METHYLTRANSFERASE I"/>
    <property type="match status" value="1"/>
</dbReference>
<dbReference type="InterPro" id="IPR000878">
    <property type="entry name" value="4pyrrol_Mease"/>
</dbReference>
<reference evidence="9" key="1">
    <citation type="submission" date="2017-09" db="EMBL/GenBank/DDBJ databases">
        <title>Depth-based differentiation of microbial function through sediment-hosted aquifers and enrichment of novel symbionts in the deep terrestrial subsurface.</title>
        <authorList>
            <person name="Probst A.J."/>
            <person name="Ladd B."/>
            <person name="Jarett J.K."/>
            <person name="Geller-Mcgrath D.E."/>
            <person name="Sieber C.M.K."/>
            <person name="Emerson J.B."/>
            <person name="Anantharaman K."/>
            <person name="Thomas B.C."/>
            <person name="Malmstrom R."/>
            <person name="Stieglmeier M."/>
            <person name="Klingl A."/>
            <person name="Woyke T."/>
            <person name="Ryan C.M."/>
            <person name="Banfield J.F."/>
        </authorList>
    </citation>
    <scope>NUCLEOTIDE SEQUENCE [LARGE SCALE GENOMIC DNA]</scope>
</reference>
<name>A0A2M6W2H8_9BACT</name>
<dbReference type="Gene3D" id="3.40.1010.10">
    <property type="entry name" value="Cobalt-precorrin-4 Transmethylase, Domain 1"/>
    <property type="match status" value="1"/>
</dbReference>
<dbReference type="InterPro" id="IPR035996">
    <property type="entry name" value="4pyrrol_Methylase_sf"/>
</dbReference>
<comment type="function">
    <text evidence="6">Catalyzes the 2'-O-methylation of the ribose of cytidine 1402 (C1402) in 16S rRNA.</text>
</comment>
<feature type="domain" description="Tetrapyrrole methylase" evidence="7">
    <location>
        <begin position="4"/>
        <end position="205"/>
    </location>
</feature>
<keyword evidence="5 6" id="KW-0949">S-adenosyl-L-methionine</keyword>
<dbReference type="InterPro" id="IPR014777">
    <property type="entry name" value="4pyrrole_Mease_sub1"/>
</dbReference>
<dbReference type="PANTHER" id="PTHR46111:SF1">
    <property type="entry name" value="RIBOSOMAL RNA SMALL SUBUNIT METHYLTRANSFERASE I"/>
    <property type="match status" value="1"/>
</dbReference>
<evidence type="ECO:0000313" key="9">
    <source>
        <dbReference type="Proteomes" id="UP000229362"/>
    </source>
</evidence>
<evidence type="ECO:0000259" key="7">
    <source>
        <dbReference type="Pfam" id="PF00590"/>
    </source>
</evidence>
<keyword evidence="4 6" id="KW-0808">Transferase</keyword>
<dbReference type="GO" id="GO:0005737">
    <property type="term" value="C:cytoplasm"/>
    <property type="evidence" value="ECO:0007669"/>
    <property type="project" value="UniProtKB-SubCell"/>
</dbReference>
<keyword evidence="3 6" id="KW-0489">Methyltransferase</keyword>
<dbReference type="EC" id="2.1.1.198" evidence="6"/>
<comment type="caution">
    <text evidence="8">The sequence shown here is derived from an EMBL/GenBank/DDBJ whole genome shotgun (WGS) entry which is preliminary data.</text>
</comment>
<organism evidence="8 9">
    <name type="scientific">Candidatus Magasanikbacteria bacterium CG10_big_fil_rev_8_21_14_0_10_43_6</name>
    <dbReference type="NCBI Taxonomy" id="1974650"/>
    <lineage>
        <taxon>Bacteria</taxon>
        <taxon>Candidatus Magasanikiibacteriota</taxon>
    </lineage>
</organism>
<dbReference type="Proteomes" id="UP000229362">
    <property type="component" value="Unassembled WGS sequence"/>
</dbReference>
<dbReference type="CDD" id="cd11648">
    <property type="entry name" value="RsmI"/>
    <property type="match status" value="1"/>
</dbReference>
<keyword evidence="2 6" id="KW-0698">rRNA processing</keyword>
<dbReference type="InterPro" id="IPR014776">
    <property type="entry name" value="4pyrrole_Mease_sub2"/>
</dbReference>
<dbReference type="GO" id="GO:0070677">
    <property type="term" value="F:rRNA (cytosine-2'-O-)-methyltransferase activity"/>
    <property type="evidence" value="ECO:0007669"/>
    <property type="project" value="UniProtKB-UniRule"/>
</dbReference>
<evidence type="ECO:0000256" key="6">
    <source>
        <dbReference type="HAMAP-Rule" id="MF_01877"/>
    </source>
</evidence>
<evidence type="ECO:0000256" key="3">
    <source>
        <dbReference type="ARBA" id="ARBA00022603"/>
    </source>
</evidence>
<comment type="similarity">
    <text evidence="6">Belongs to the methyltransferase superfamily. RsmI family.</text>
</comment>
<dbReference type="AlphaFoldDB" id="A0A2M6W2H8"/>
<dbReference type="SUPFAM" id="SSF53790">
    <property type="entry name" value="Tetrapyrrole methylase"/>
    <property type="match status" value="1"/>
</dbReference>
<dbReference type="EMBL" id="PFBZ01000003">
    <property type="protein sequence ID" value="PIT87003.1"/>
    <property type="molecule type" value="Genomic_DNA"/>
</dbReference>
<sequence>MIGKIHIVSTPIGNLQDITLRALETLKSVDLILCEDTRVTKKLLSRFDIHTRTKSYHHHSNERVYRDILDELENGTNIALVTDAGTPGISDPGNILISYIHAHAPEIEISPIPGPSALTAALSVAGFPTDKFLFLGFPPHKKGRTAYFKQVAGSTFTTAFFESSHRITKSLHELAALLPKETEICICREITKKFESTYRGTIEQILETKIPEKGEFVVIVRPYKGKQLLDATE</sequence>